<evidence type="ECO:0000313" key="12">
    <source>
        <dbReference type="Proteomes" id="UP000268535"/>
    </source>
</evidence>
<name>A0A4P9WT45_9FUNG</name>
<gene>
    <name evidence="10" type="ORF">CAUPRSCDRAFT_8179</name>
    <name evidence="11" type="ORF">CXG81DRAFT_9340</name>
</gene>
<dbReference type="Pfam" id="PF03650">
    <property type="entry name" value="MPC"/>
    <property type="match status" value="1"/>
</dbReference>
<dbReference type="GO" id="GO:0005743">
    <property type="term" value="C:mitochondrial inner membrane"/>
    <property type="evidence" value="ECO:0007669"/>
    <property type="project" value="UniProtKB-SubCell"/>
</dbReference>
<evidence type="ECO:0000256" key="8">
    <source>
        <dbReference type="ARBA" id="ARBA00023136"/>
    </source>
</evidence>
<keyword evidence="5 9" id="KW-0999">Mitochondrion inner membrane</keyword>
<keyword evidence="8" id="KW-0472">Membrane</keyword>
<keyword evidence="3 9" id="KW-0813">Transport</keyword>
<feature type="non-terminal residue" evidence="10">
    <location>
        <position position="1"/>
    </location>
</feature>
<keyword evidence="13" id="KW-1185">Reference proteome</keyword>
<evidence type="ECO:0000256" key="2">
    <source>
        <dbReference type="ARBA" id="ARBA00006416"/>
    </source>
</evidence>
<organism evidence="10 12">
    <name type="scientific">Caulochytrium protostelioides</name>
    <dbReference type="NCBI Taxonomy" id="1555241"/>
    <lineage>
        <taxon>Eukaryota</taxon>
        <taxon>Fungi</taxon>
        <taxon>Fungi incertae sedis</taxon>
        <taxon>Chytridiomycota</taxon>
        <taxon>Chytridiomycota incertae sedis</taxon>
        <taxon>Chytridiomycetes</taxon>
        <taxon>Caulochytriales</taxon>
        <taxon>Caulochytriaceae</taxon>
        <taxon>Caulochytrium</taxon>
    </lineage>
</organism>
<dbReference type="Proteomes" id="UP000274922">
    <property type="component" value="Unassembled WGS sequence"/>
</dbReference>
<reference evidence="10" key="3">
    <citation type="submission" date="2018-08" db="EMBL/GenBank/DDBJ databases">
        <title>Leveraging single-cell genomics to expand the Fungal Tree of Life.</title>
        <authorList>
            <consortium name="DOE Joint Genome Institute"/>
            <person name="Ahrendt S.R."/>
            <person name="Quandt C.A."/>
            <person name="Ciobanu D."/>
            <person name="Clum A."/>
            <person name="Salamov A."/>
            <person name="Andreopoulos B."/>
            <person name="Cheng J.-F."/>
            <person name="Woyke T."/>
            <person name="Pelin A."/>
            <person name="Henrissat B."/>
            <person name="Reynolds N."/>
            <person name="Benny G.L."/>
            <person name="Smith M.E."/>
            <person name="James T.Y."/>
            <person name="Grigoriev I.V."/>
        </authorList>
    </citation>
    <scope>NUCLEOTIDE SEQUENCE</scope>
    <source>
        <strain evidence="10">ATCC 52028</strain>
    </source>
</reference>
<keyword evidence="6" id="KW-1133">Transmembrane helix</keyword>
<dbReference type="PANTHER" id="PTHR14154">
    <property type="entry name" value="UPF0041 BRAIN PROTEIN 44-RELATED"/>
    <property type="match status" value="1"/>
</dbReference>
<evidence type="ECO:0000313" key="10">
    <source>
        <dbReference type="EMBL" id="RKO96409.1"/>
    </source>
</evidence>
<accession>A0A4P9WT45</accession>
<comment type="similarity">
    <text evidence="2 9">Belongs to the mitochondrial pyruvate carrier (MPC) (TC 2.A.105) family.</text>
</comment>
<comment type="function">
    <text evidence="9">Mediates the uptake of pyruvate into mitochondria.</text>
</comment>
<evidence type="ECO:0000256" key="7">
    <source>
        <dbReference type="ARBA" id="ARBA00023128"/>
    </source>
</evidence>
<dbReference type="EMBL" id="ML009985">
    <property type="protein sequence ID" value="RKO96409.1"/>
    <property type="molecule type" value="Genomic_DNA"/>
</dbReference>
<reference evidence="11" key="2">
    <citation type="submission" date="2018-04" db="EMBL/GenBank/DDBJ databases">
        <title>Leveraging single-cell genomics to expand the Fungal Tree of Life.</title>
        <authorList>
            <consortium name="DOE Joint Genome Institute"/>
            <person name="Ahrendt S.R."/>
            <person name="Quandt C.A."/>
            <person name="Ciobanu D."/>
            <person name="Clum A."/>
            <person name="Salamov A."/>
            <person name="Andreopoulos B."/>
            <person name="Cheng J.-F."/>
            <person name="Woyke T."/>
            <person name="Pelin A."/>
            <person name="Henrissat B."/>
            <person name="Benny G.L."/>
            <person name="Smith M.E."/>
            <person name="James T.Y."/>
            <person name="Grigoriev I.V."/>
        </authorList>
    </citation>
    <scope>NUCLEOTIDE SEQUENCE</scope>
    <source>
        <strain evidence="11">ATCC 52028</strain>
    </source>
</reference>
<dbReference type="EMBL" id="ML014121">
    <property type="protein sequence ID" value="RKP03559.1"/>
    <property type="molecule type" value="Genomic_DNA"/>
</dbReference>
<evidence type="ECO:0000256" key="5">
    <source>
        <dbReference type="ARBA" id="ARBA00022792"/>
    </source>
</evidence>
<evidence type="ECO:0000256" key="1">
    <source>
        <dbReference type="ARBA" id="ARBA00004448"/>
    </source>
</evidence>
<dbReference type="GO" id="GO:0006850">
    <property type="term" value="P:pyruvate import into mitochondria"/>
    <property type="evidence" value="ECO:0007669"/>
    <property type="project" value="InterPro"/>
</dbReference>
<evidence type="ECO:0000256" key="6">
    <source>
        <dbReference type="ARBA" id="ARBA00022989"/>
    </source>
</evidence>
<dbReference type="InterPro" id="IPR005336">
    <property type="entry name" value="MPC"/>
</dbReference>
<dbReference type="STRING" id="1555241.A0A4P9WT45"/>
<evidence type="ECO:0000313" key="11">
    <source>
        <dbReference type="EMBL" id="RKP03559.1"/>
    </source>
</evidence>
<dbReference type="AlphaFoldDB" id="A0A4P9WT45"/>
<reference evidence="12 13" key="1">
    <citation type="journal article" date="2018" name="Nat. Microbiol.">
        <title>Leveraging single-cell genomics to expand the fungal tree of life.</title>
        <authorList>
            <person name="Ahrendt S.R."/>
            <person name="Quandt C.A."/>
            <person name="Ciobanu D."/>
            <person name="Clum A."/>
            <person name="Salamov A."/>
            <person name="Andreopoulos B."/>
            <person name="Cheng J.F."/>
            <person name="Woyke T."/>
            <person name="Pelin A."/>
            <person name="Henrissat B."/>
            <person name="Reynolds N.K."/>
            <person name="Benny G.L."/>
            <person name="Smith M.E."/>
            <person name="James T.Y."/>
            <person name="Grigoriev I.V."/>
        </authorList>
    </citation>
    <scope>NUCLEOTIDE SEQUENCE [LARGE SCALE GENOMIC DNA]</scope>
    <source>
        <strain evidence="12 13">ATCC 52028</strain>
    </source>
</reference>
<evidence type="ECO:0000313" key="13">
    <source>
        <dbReference type="Proteomes" id="UP000274922"/>
    </source>
</evidence>
<keyword evidence="4" id="KW-0812">Transmembrane</keyword>
<dbReference type="Proteomes" id="UP000268535">
    <property type="component" value="Unassembled WGS sequence"/>
</dbReference>
<dbReference type="OrthoDB" id="1697690at2759"/>
<evidence type="ECO:0000256" key="9">
    <source>
        <dbReference type="RuleBase" id="RU363100"/>
    </source>
</evidence>
<keyword evidence="7 9" id="KW-0496">Mitochondrion</keyword>
<evidence type="ECO:0000256" key="4">
    <source>
        <dbReference type="ARBA" id="ARBA00022692"/>
    </source>
</evidence>
<evidence type="ECO:0000256" key="3">
    <source>
        <dbReference type="ARBA" id="ARBA00022448"/>
    </source>
</evidence>
<proteinExistence type="inferred from homology"/>
<comment type="subcellular location">
    <subcellularLocation>
        <location evidence="1 9">Mitochondrion inner membrane</location>
        <topology evidence="1 9">Multi-pass membrane protein</topology>
    </subcellularLocation>
</comment>
<sequence length="94" mass="10312">HFWGPIANWGLPIAAITDMKKNPDIISPRMTGAMMIYSATFMRFAWVVNPRNYLLLACHSTNVLAQTGQMGRYLLYADKNAPAAAEAAAKPSKA</sequence>
<protein>
    <recommendedName>
        <fullName evidence="9">Mitochondrial pyruvate carrier</fullName>
    </recommendedName>
</protein>